<name>A0A7X9WF56_STACP</name>
<evidence type="ECO:0000313" key="4">
    <source>
        <dbReference type="EMBL" id="TBW76742.1"/>
    </source>
</evidence>
<evidence type="ECO:0000313" key="5">
    <source>
        <dbReference type="Proteomes" id="UP000291949"/>
    </source>
</evidence>
<proteinExistence type="predicted"/>
<dbReference type="InterPro" id="IPR037523">
    <property type="entry name" value="VOC_core"/>
</dbReference>
<dbReference type="InterPro" id="IPR029068">
    <property type="entry name" value="Glyas_Bleomycin-R_OHBP_Dase"/>
</dbReference>
<dbReference type="RefSeq" id="WP_030058802.1">
    <property type="nucleotide sequence ID" value="NZ_AP014956.1"/>
</dbReference>
<dbReference type="AlphaFoldDB" id="A0A7X9WF56"/>
<dbReference type="EMBL" id="JABBLX010000023">
    <property type="protein sequence ID" value="NMK97925.1"/>
    <property type="molecule type" value="Genomic_DNA"/>
</dbReference>
<dbReference type="Proteomes" id="UP000538955">
    <property type="component" value="Unassembled WGS sequence"/>
</dbReference>
<dbReference type="Proteomes" id="UP000550736">
    <property type="component" value="Unassembled WGS sequence"/>
</dbReference>
<evidence type="ECO:0000259" key="1">
    <source>
        <dbReference type="PROSITE" id="PS51819"/>
    </source>
</evidence>
<comment type="caution">
    <text evidence="4">The sequence shown here is derived from an EMBL/GenBank/DDBJ whole genome shotgun (WGS) entry which is preliminary data.</text>
</comment>
<dbReference type="Gene3D" id="3.10.180.10">
    <property type="entry name" value="2,3-Dihydroxybiphenyl 1,2-Dioxygenase, domain 1"/>
    <property type="match status" value="2"/>
</dbReference>
<keyword evidence="6" id="KW-1185">Reference proteome</keyword>
<dbReference type="PANTHER" id="PTHR43279">
    <property type="entry name" value="CATECHOL-2,3-DIOXYGENASE"/>
    <property type="match status" value="1"/>
</dbReference>
<evidence type="ECO:0000313" key="3">
    <source>
        <dbReference type="EMBL" id="NMK97925.1"/>
    </source>
</evidence>
<dbReference type="PANTHER" id="PTHR43279:SF1">
    <property type="entry name" value="CATECHOL-2,3-DIOXYGENASE"/>
    <property type="match status" value="1"/>
</dbReference>
<reference evidence="4 5" key="1">
    <citation type="journal article" date="2019" name="Sci. Transl. Med.">
        <title>Quorum sensing between bacterial species on the skin protects against epidermal injury in atopic dermatitis.</title>
        <authorList>
            <person name="Williams M.R."/>
        </authorList>
    </citation>
    <scope>NUCLEOTIDE SEQUENCE [LARGE SCALE GENOMIC DNA]</scope>
    <source>
        <strain evidence="4 5">H8</strain>
    </source>
</reference>
<gene>
    <name evidence="4" type="ORF">EQ811_07700</name>
    <name evidence="3" type="ORF">HHM13_07450</name>
    <name evidence="2" type="ORF">HHM24_08705</name>
</gene>
<evidence type="ECO:0000313" key="7">
    <source>
        <dbReference type="Proteomes" id="UP000550736"/>
    </source>
</evidence>
<evidence type="ECO:0000313" key="6">
    <source>
        <dbReference type="Proteomes" id="UP000538955"/>
    </source>
</evidence>
<dbReference type="SUPFAM" id="SSF54593">
    <property type="entry name" value="Glyoxalase/Bleomycin resistance protein/Dihydroxybiphenyl dioxygenase"/>
    <property type="match status" value="2"/>
</dbReference>
<dbReference type="EMBL" id="SCHC01000002">
    <property type="protein sequence ID" value="TBW76742.1"/>
    <property type="molecule type" value="Genomic_DNA"/>
</dbReference>
<sequence>MHTFHSSEATQVTNITLNVKDLNTMTDFYSNVLGFTINKQTEQQTIFYIGKHGHTLTLNRLIDGRQPGFREAGLFHIAYLLPSRVDLANFLYHTSQLNIAVGGGDHLVSEALYFNDPEGNGIEVYQDRPDEGWQWSDGFVKMDTLQVDANDLIAQRSKEGWQGWPEDGIIGHLHLKTHDLGQARAFYIDDLGLEQISNFPQALFMSTQKYHHHIAVNTWQSNIARTHNQLSYGLTHVDIYQPNAEIKHLTSPEGFDIKIHGDKNLVLNT</sequence>
<organism evidence="4 5">
    <name type="scientific">Staphylococcus capitis</name>
    <dbReference type="NCBI Taxonomy" id="29388"/>
    <lineage>
        <taxon>Bacteria</taxon>
        <taxon>Bacillati</taxon>
        <taxon>Bacillota</taxon>
        <taxon>Bacilli</taxon>
        <taxon>Bacillales</taxon>
        <taxon>Staphylococcaceae</taxon>
        <taxon>Staphylococcus</taxon>
    </lineage>
</organism>
<dbReference type="PROSITE" id="PS51819">
    <property type="entry name" value="VOC"/>
    <property type="match status" value="1"/>
</dbReference>
<dbReference type="InterPro" id="IPR004360">
    <property type="entry name" value="Glyas_Fos-R_dOase_dom"/>
</dbReference>
<dbReference type="Pfam" id="PF00903">
    <property type="entry name" value="Glyoxalase"/>
    <property type="match status" value="1"/>
</dbReference>
<reference evidence="6 7" key="2">
    <citation type="submission" date="2020-04" db="EMBL/GenBank/DDBJ databases">
        <title>The Epidemiology and Molecular Characteristics of Linezolid-Resistant Staphylococcus capitis in Huashan Hospital, Shanghai.</title>
        <authorList>
            <person name="Ding L."/>
            <person name="Li P."/>
            <person name="Yang Y."/>
            <person name="Lin D."/>
            <person name="Xu X."/>
        </authorList>
    </citation>
    <scope>NUCLEOTIDE SEQUENCE [LARGE SCALE GENOMIC DNA]</scope>
    <source>
        <strain evidence="3 7">12-86</strain>
        <strain evidence="2 6">17-84</strain>
    </source>
</reference>
<protein>
    <submittedName>
        <fullName evidence="4">VOC family protein</fullName>
    </submittedName>
</protein>
<accession>A0A7X9WF56</accession>
<feature type="domain" description="VOC" evidence="1">
    <location>
        <begin position="11"/>
        <end position="127"/>
    </location>
</feature>
<dbReference type="EMBL" id="JABBMI010000069">
    <property type="protein sequence ID" value="NMK54801.1"/>
    <property type="molecule type" value="Genomic_DNA"/>
</dbReference>
<dbReference type="Proteomes" id="UP000291949">
    <property type="component" value="Unassembled WGS sequence"/>
</dbReference>
<evidence type="ECO:0000313" key="2">
    <source>
        <dbReference type="EMBL" id="NMK54801.1"/>
    </source>
</evidence>